<protein>
    <submittedName>
        <fullName evidence="1">Uncharacterized protein</fullName>
    </submittedName>
</protein>
<gene>
    <name evidence="1" type="ORF">Vbra_6212</name>
</gene>
<organism evidence="1 2">
    <name type="scientific">Vitrella brassicaformis (strain CCMP3155)</name>
    <dbReference type="NCBI Taxonomy" id="1169540"/>
    <lineage>
        <taxon>Eukaryota</taxon>
        <taxon>Sar</taxon>
        <taxon>Alveolata</taxon>
        <taxon>Colpodellida</taxon>
        <taxon>Vitrellaceae</taxon>
        <taxon>Vitrella</taxon>
    </lineage>
</organism>
<dbReference type="AlphaFoldDB" id="A0A0G4GEQ0"/>
<dbReference type="EMBL" id="CDMY01000637">
    <property type="protein sequence ID" value="CEM27657.1"/>
    <property type="molecule type" value="Genomic_DNA"/>
</dbReference>
<name>A0A0G4GEQ0_VITBC</name>
<proteinExistence type="predicted"/>
<evidence type="ECO:0000313" key="2">
    <source>
        <dbReference type="Proteomes" id="UP000041254"/>
    </source>
</evidence>
<dbReference type="Proteomes" id="UP000041254">
    <property type="component" value="Unassembled WGS sequence"/>
</dbReference>
<evidence type="ECO:0000313" key="1">
    <source>
        <dbReference type="EMBL" id="CEM27657.1"/>
    </source>
</evidence>
<dbReference type="InParanoid" id="A0A0G4GEQ0"/>
<sequence length="105" mass="11582">MMIAGSDYSVLDSQRLCTLAFDAVKYRLLRLQEAMPPGETLDFFSGNAGLQPHPDTVPTTVDPLVPTSMPSLVIHHLFRPKAGHANAGRDTEQYAACIREMGLRR</sequence>
<dbReference type="VEuPathDB" id="CryptoDB:Vbra_6212"/>
<accession>A0A0G4GEQ0</accession>
<reference evidence="1 2" key="1">
    <citation type="submission" date="2014-11" db="EMBL/GenBank/DDBJ databases">
        <authorList>
            <person name="Zhu J."/>
            <person name="Qi W."/>
            <person name="Song R."/>
        </authorList>
    </citation>
    <scope>NUCLEOTIDE SEQUENCE [LARGE SCALE GENOMIC DNA]</scope>
</reference>
<keyword evidence="2" id="KW-1185">Reference proteome</keyword>